<feature type="region of interest" description="Disordered" evidence="1">
    <location>
        <begin position="238"/>
        <end position="300"/>
    </location>
</feature>
<dbReference type="PANTHER" id="PTHR47843:SF2">
    <property type="entry name" value="BTB DOMAIN-CONTAINING PROTEIN"/>
    <property type="match status" value="1"/>
</dbReference>
<evidence type="ECO:0000313" key="4">
    <source>
        <dbReference type="Proteomes" id="UP001271007"/>
    </source>
</evidence>
<dbReference type="PANTHER" id="PTHR47843">
    <property type="entry name" value="BTB DOMAIN-CONTAINING PROTEIN-RELATED"/>
    <property type="match status" value="1"/>
</dbReference>
<organism evidence="3 4">
    <name type="scientific">Extremus antarcticus</name>
    <dbReference type="NCBI Taxonomy" id="702011"/>
    <lineage>
        <taxon>Eukaryota</taxon>
        <taxon>Fungi</taxon>
        <taxon>Dikarya</taxon>
        <taxon>Ascomycota</taxon>
        <taxon>Pezizomycotina</taxon>
        <taxon>Dothideomycetes</taxon>
        <taxon>Dothideomycetidae</taxon>
        <taxon>Mycosphaerellales</taxon>
        <taxon>Extremaceae</taxon>
        <taxon>Extremus</taxon>
    </lineage>
</organism>
<dbReference type="SUPFAM" id="SSF54695">
    <property type="entry name" value="POZ domain"/>
    <property type="match status" value="1"/>
</dbReference>
<dbReference type="InterPro" id="IPR011333">
    <property type="entry name" value="SKP1/BTB/POZ_sf"/>
</dbReference>
<name>A0AAJ0GAX5_9PEZI</name>
<dbReference type="Proteomes" id="UP001271007">
    <property type="component" value="Unassembled WGS sequence"/>
</dbReference>
<dbReference type="Gene3D" id="3.30.710.10">
    <property type="entry name" value="Potassium Channel Kv1.1, Chain A"/>
    <property type="match status" value="1"/>
</dbReference>
<evidence type="ECO:0000259" key="2">
    <source>
        <dbReference type="PROSITE" id="PS50097"/>
    </source>
</evidence>
<sequence>MTSDQRLQQLLNAETMAHPEWKKQKLEFSNTFTVLVGSEKKNYVLHKCFVVKTSGFFATATNGNWEQSKDQISLPDYDSPTFEQYLQWLYTGSIVTADSIDGCSQLDPSESLKRASAIYEQLLKLYFLAQYLLDLACKNAVMDKMIDVQIKTRVWPGAVSTIDKIWSTTPDKCPMQRLVVRYWSLFQKADQARGDFEKLPSSFSSSIIQESLAKRDGAKTWPPSLKFRCDYHEHDEMAPTTSDCGDDVPKVNSTPAVASAPAGFPSFAGNPPPPSTPVAPTGFNNPSQTRRLRGAESRRT</sequence>
<feature type="domain" description="BTB" evidence="2">
    <location>
        <begin position="30"/>
        <end position="98"/>
    </location>
</feature>
<evidence type="ECO:0000256" key="1">
    <source>
        <dbReference type="SAM" id="MobiDB-lite"/>
    </source>
</evidence>
<dbReference type="CDD" id="cd18186">
    <property type="entry name" value="BTB_POZ_ZBTB_KLHL-like"/>
    <property type="match status" value="1"/>
</dbReference>
<proteinExistence type="predicted"/>
<protein>
    <recommendedName>
        <fullName evidence="2">BTB domain-containing protein</fullName>
    </recommendedName>
</protein>
<comment type="caution">
    <text evidence="3">The sequence shown here is derived from an EMBL/GenBank/DDBJ whole genome shotgun (WGS) entry which is preliminary data.</text>
</comment>
<keyword evidence="4" id="KW-1185">Reference proteome</keyword>
<reference evidence="3" key="1">
    <citation type="submission" date="2023-04" db="EMBL/GenBank/DDBJ databases">
        <title>Black Yeasts Isolated from many extreme environments.</title>
        <authorList>
            <person name="Coleine C."/>
            <person name="Stajich J.E."/>
            <person name="Selbmann L."/>
        </authorList>
    </citation>
    <scope>NUCLEOTIDE SEQUENCE</scope>
    <source>
        <strain evidence="3">CCFEE 5312</strain>
    </source>
</reference>
<dbReference type="AlphaFoldDB" id="A0AAJ0GAX5"/>
<dbReference type="InterPro" id="IPR000210">
    <property type="entry name" value="BTB/POZ_dom"/>
</dbReference>
<dbReference type="Pfam" id="PF00651">
    <property type="entry name" value="BTB"/>
    <property type="match status" value="1"/>
</dbReference>
<accession>A0AAJ0GAX5</accession>
<dbReference type="EMBL" id="JAWDJX010000028">
    <property type="protein sequence ID" value="KAK3051105.1"/>
    <property type="molecule type" value="Genomic_DNA"/>
</dbReference>
<dbReference type="PROSITE" id="PS50097">
    <property type="entry name" value="BTB"/>
    <property type="match status" value="1"/>
</dbReference>
<evidence type="ECO:0000313" key="3">
    <source>
        <dbReference type="EMBL" id="KAK3051105.1"/>
    </source>
</evidence>
<gene>
    <name evidence="3" type="ORF">LTR09_007855</name>
</gene>